<accession>A0A0R1S926</accession>
<sequence>MYENILVPLDGSKNAQKALSVAIKLAKTFSSKLTLLSVIDNRNFSGNRSVVNTAPIVTTDEITELSKYSDNVINAGLQVVKDNGLEAKTLVKRGYPKSIIATDVPTDENIDLIVMGKSGTGALDRLIMGSTTAYVVRNAHVQVLVVNDD</sequence>
<dbReference type="EMBL" id="AZEY01000066">
    <property type="protein sequence ID" value="KRL65503.1"/>
    <property type="molecule type" value="Genomic_DNA"/>
</dbReference>
<dbReference type="InterPro" id="IPR006016">
    <property type="entry name" value="UspA"/>
</dbReference>
<dbReference type="InterPro" id="IPR014729">
    <property type="entry name" value="Rossmann-like_a/b/a_fold"/>
</dbReference>
<dbReference type="Proteomes" id="UP000052013">
    <property type="component" value="Unassembled WGS sequence"/>
</dbReference>
<dbReference type="RefSeq" id="WP_057864659.1">
    <property type="nucleotide sequence ID" value="NZ_AZEY01000066.1"/>
</dbReference>
<name>A0A0R1S926_9LACO</name>
<dbReference type="AlphaFoldDB" id="A0A0R1S926"/>
<dbReference type="PATRIC" id="fig|1423739.3.peg.57"/>
<dbReference type="PANTHER" id="PTHR46268:SF6">
    <property type="entry name" value="UNIVERSAL STRESS PROTEIN UP12"/>
    <property type="match status" value="1"/>
</dbReference>
<dbReference type="Gene3D" id="3.40.50.620">
    <property type="entry name" value="HUPs"/>
    <property type="match status" value="1"/>
</dbReference>
<comment type="similarity">
    <text evidence="1">Belongs to the universal stress protein A family.</text>
</comment>
<dbReference type="STRING" id="1423739.FC85_GL000052"/>
<dbReference type="InterPro" id="IPR006015">
    <property type="entry name" value="Universal_stress_UspA"/>
</dbReference>
<feature type="domain" description="UspA" evidence="2">
    <location>
        <begin position="1"/>
        <end position="146"/>
    </location>
</feature>
<gene>
    <name evidence="3" type="ORF">FC85_GL000052</name>
</gene>
<dbReference type="CDD" id="cd00293">
    <property type="entry name" value="USP-like"/>
    <property type="match status" value="1"/>
</dbReference>
<comment type="caution">
    <text evidence="3">The sequence shown here is derived from an EMBL/GenBank/DDBJ whole genome shotgun (WGS) entry which is preliminary data.</text>
</comment>
<dbReference type="SUPFAM" id="SSF52402">
    <property type="entry name" value="Adenine nucleotide alpha hydrolases-like"/>
    <property type="match status" value="1"/>
</dbReference>
<evidence type="ECO:0000259" key="2">
    <source>
        <dbReference type="Pfam" id="PF00582"/>
    </source>
</evidence>
<reference evidence="3 4" key="1">
    <citation type="journal article" date="2015" name="Genome Announc.">
        <title>Expanding the biotechnology potential of lactobacilli through comparative genomics of 213 strains and associated genera.</title>
        <authorList>
            <person name="Sun Z."/>
            <person name="Harris H.M."/>
            <person name="McCann A."/>
            <person name="Guo C."/>
            <person name="Argimon S."/>
            <person name="Zhang W."/>
            <person name="Yang X."/>
            <person name="Jeffery I.B."/>
            <person name="Cooney J.C."/>
            <person name="Kagawa T.F."/>
            <person name="Liu W."/>
            <person name="Song Y."/>
            <person name="Salvetti E."/>
            <person name="Wrobel A."/>
            <person name="Rasinkangas P."/>
            <person name="Parkhill J."/>
            <person name="Rea M.C."/>
            <person name="O'Sullivan O."/>
            <person name="Ritari J."/>
            <person name="Douillard F.P."/>
            <person name="Paul Ross R."/>
            <person name="Yang R."/>
            <person name="Briner A.E."/>
            <person name="Felis G.E."/>
            <person name="de Vos W.M."/>
            <person name="Barrangou R."/>
            <person name="Klaenhammer T.R."/>
            <person name="Caufield P.W."/>
            <person name="Cui Y."/>
            <person name="Zhang H."/>
            <person name="O'Toole P.W."/>
        </authorList>
    </citation>
    <scope>NUCLEOTIDE SEQUENCE [LARGE SCALE GENOMIC DNA]</scope>
    <source>
        <strain evidence="3 4">DSM 14421</strain>
    </source>
</reference>
<evidence type="ECO:0000313" key="4">
    <source>
        <dbReference type="Proteomes" id="UP000052013"/>
    </source>
</evidence>
<protein>
    <submittedName>
        <fullName evidence="3">Universal stress protein</fullName>
    </submittedName>
</protein>
<dbReference type="PRINTS" id="PR01438">
    <property type="entry name" value="UNVRSLSTRESS"/>
</dbReference>
<evidence type="ECO:0000313" key="3">
    <source>
        <dbReference type="EMBL" id="KRL65503.1"/>
    </source>
</evidence>
<dbReference type="PANTHER" id="PTHR46268">
    <property type="entry name" value="STRESS RESPONSE PROTEIN NHAX"/>
    <property type="match status" value="1"/>
</dbReference>
<evidence type="ECO:0000256" key="1">
    <source>
        <dbReference type="ARBA" id="ARBA00008791"/>
    </source>
</evidence>
<proteinExistence type="inferred from homology"/>
<dbReference type="Pfam" id="PF00582">
    <property type="entry name" value="Usp"/>
    <property type="match status" value="1"/>
</dbReference>
<organism evidence="3 4">
    <name type="scientific">Lentilactobacillus diolivorans DSM 14421</name>
    <dbReference type="NCBI Taxonomy" id="1423739"/>
    <lineage>
        <taxon>Bacteria</taxon>
        <taxon>Bacillati</taxon>
        <taxon>Bacillota</taxon>
        <taxon>Bacilli</taxon>
        <taxon>Lactobacillales</taxon>
        <taxon>Lactobacillaceae</taxon>
        <taxon>Lentilactobacillus</taxon>
    </lineage>
</organism>